<gene>
    <name evidence="4" type="ORF">PRZ48_000040</name>
</gene>
<evidence type="ECO:0000313" key="5">
    <source>
        <dbReference type="Proteomes" id="UP001305779"/>
    </source>
</evidence>
<dbReference type="SUPFAM" id="SSF51735">
    <property type="entry name" value="NAD(P)-binding Rossmann-fold domains"/>
    <property type="match status" value="1"/>
</dbReference>
<dbReference type="InterPro" id="IPR051609">
    <property type="entry name" value="NmrA/Isoflavone_reductase-like"/>
</dbReference>
<dbReference type="InterPro" id="IPR036291">
    <property type="entry name" value="NAD(P)-bd_dom_sf"/>
</dbReference>
<feature type="domain" description="NmrA-like" evidence="3">
    <location>
        <begin position="9"/>
        <end position="236"/>
    </location>
</feature>
<comment type="caution">
    <text evidence="4">The sequence shown here is derived from an EMBL/GenBank/DDBJ whole genome shotgun (WGS) entry which is preliminary data.</text>
</comment>
<keyword evidence="1" id="KW-0521">NADP</keyword>
<name>A0ABR0EZ19_ZASCE</name>
<evidence type="ECO:0000313" key="4">
    <source>
        <dbReference type="EMBL" id="KAK4506310.1"/>
    </source>
</evidence>
<dbReference type="CDD" id="cd05259">
    <property type="entry name" value="PCBER_SDR_a"/>
    <property type="match status" value="1"/>
</dbReference>
<dbReference type="Gene3D" id="3.40.50.720">
    <property type="entry name" value="NAD(P)-binding Rossmann-like Domain"/>
    <property type="match status" value="1"/>
</dbReference>
<dbReference type="Pfam" id="PF05368">
    <property type="entry name" value="NmrA"/>
    <property type="match status" value="1"/>
</dbReference>
<dbReference type="Gene3D" id="3.90.25.10">
    <property type="entry name" value="UDP-galactose 4-epimerase, domain 1"/>
    <property type="match status" value="1"/>
</dbReference>
<sequence>MASHQQPVKNVIVLGSTGNVGLAAVNALAAHPAGFTVTAVTRDKSRARFPNKVLVVESDLSKASLQAIFLNQDAVVSCLATFIVSQQRDIVDAALEAGISRFIPSEYGLDYTGPDAVKWFPVVKPKVENLNYIRQSQDQMSWTTLVTGSFFDLKFQGPEVFGFNMAENKVTIFDGGDTEFETTNLSRIGEAIAAILSPEHLAETANQVVFVNSFTTTQNKVLAALEAATGKKIVIEHDTTAEFRGCALKAVERDPEDWAAIGDLITASVYGQGNLNQYSKAPGLWNERLGFGKEDIVESVKKALKA</sequence>
<dbReference type="Proteomes" id="UP001305779">
    <property type="component" value="Unassembled WGS sequence"/>
</dbReference>
<dbReference type="EMBL" id="JAXOVC010000001">
    <property type="protein sequence ID" value="KAK4506310.1"/>
    <property type="molecule type" value="Genomic_DNA"/>
</dbReference>
<evidence type="ECO:0000256" key="1">
    <source>
        <dbReference type="ARBA" id="ARBA00022857"/>
    </source>
</evidence>
<accession>A0ABR0EZ19</accession>
<reference evidence="4 5" key="1">
    <citation type="journal article" date="2023" name="G3 (Bethesda)">
        <title>A chromosome-level genome assembly of Zasmidium syzygii isolated from banana leaves.</title>
        <authorList>
            <person name="van Westerhoven A.C."/>
            <person name="Mehrabi R."/>
            <person name="Talebi R."/>
            <person name="Steentjes M.B.F."/>
            <person name="Corcolon B."/>
            <person name="Chong P.A."/>
            <person name="Kema G.H.J."/>
            <person name="Seidl M.F."/>
        </authorList>
    </citation>
    <scope>NUCLEOTIDE SEQUENCE [LARGE SCALE GENOMIC DNA]</scope>
    <source>
        <strain evidence="4 5">P124</strain>
    </source>
</reference>
<dbReference type="PANTHER" id="PTHR47706">
    <property type="entry name" value="NMRA-LIKE FAMILY PROTEIN"/>
    <property type="match status" value="1"/>
</dbReference>
<evidence type="ECO:0000259" key="3">
    <source>
        <dbReference type="Pfam" id="PF05368"/>
    </source>
</evidence>
<proteinExistence type="predicted"/>
<evidence type="ECO:0000256" key="2">
    <source>
        <dbReference type="ARBA" id="ARBA00023002"/>
    </source>
</evidence>
<dbReference type="InterPro" id="IPR045312">
    <property type="entry name" value="PCBER-like"/>
</dbReference>
<protein>
    <recommendedName>
        <fullName evidence="3">NmrA-like domain-containing protein</fullName>
    </recommendedName>
</protein>
<keyword evidence="2" id="KW-0560">Oxidoreductase</keyword>
<dbReference type="PANTHER" id="PTHR47706:SF9">
    <property type="entry name" value="NMRA-LIKE DOMAIN-CONTAINING PROTEIN-RELATED"/>
    <property type="match status" value="1"/>
</dbReference>
<keyword evidence="5" id="KW-1185">Reference proteome</keyword>
<organism evidence="4 5">
    <name type="scientific">Zasmidium cellare</name>
    <name type="common">Wine cellar mold</name>
    <name type="synonym">Racodium cellare</name>
    <dbReference type="NCBI Taxonomy" id="395010"/>
    <lineage>
        <taxon>Eukaryota</taxon>
        <taxon>Fungi</taxon>
        <taxon>Dikarya</taxon>
        <taxon>Ascomycota</taxon>
        <taxon>Pezizomycotina</taxon>
        <taxon>Dothideomycetes</taxon>
        <taxon>Dothideomycetidae</taxon>
        <taxon>Mycosphaerellales</taxon>
        <taxon>Mycosphaerellaceae</taxon>
        <taxon>Zasmidium</taxon>
    </lineage>
</organism>
<dbReference type="InterPro" id="IPR008030">
    <property type="entry name" value="NmrA-like"/>
</dbReference>